<dbReference type="PANTHER" id="PTHR12716:SF8">
    <property type="entry name" value="TRANSCRIPTION INITIATION FACTOR IIE SUBUNIT BETA"/>
    <property type="match status" value="1"/>
</dbReference>
<dbReference type="GO" id="GO:0001097">
    <property type="term" value="F:TFIIH-class transcription factor complex binding"/>
    <property type="evidence" value="ECO:0007669"/>
    <property type="project" value="TreeGrafter"/>
</dbReference>
<sequence>MSSLLRQSTDFKKRLASQPTLKRHVIHRPVGDIPQPVPKKPRGESFFSEQRGRISTATSAPVSHMPSPMGSETVATPLRHTGTMVYDVISHLKNVSTPQTAQEIEQALGLEITSNEELHRCLIANDKVIYDSEAKTFAYKPAYDIRSGDDLLELLQGRANQAGTDLRDLRDSYINVREAVEPLIREGKVLVTRNKDNVPRMLYYNTHPELKLSVTPDFKTMWHELKVPDEADLAKELSRAGLKQMEVFEKKVVKPETKSKRAKQRNRRVKITNTHLEGIDLTKDYVVETQ</sequence>
<dbReference type="AlphaFoldDB" id="A0A9W8AP59"/>
<dbReference type="InterPro" id="IPR054600">
    <property type="entry name" value="TFA2_E-tether"/>
</dbReference>
<evidence type="ECO:0000256" key="7">
    <source>
        <dbReference type="PIRNR" id="PIRNR016398"/>
    </source>
</evidence>
<dbReference type="PROSITE" id="PS51351">
    <property type="entry name" value="TFIIE_BETA_C"/>
    <property type="match status" value="1"/>
</dbReference>
<evidence type="ECO:0000259" key="9">
    <source>
        <dbReference type="PROSITE" id="PS51351"/>
    </source>
</evidence>
<dbReference type="InterPro" id="IPR003166">
    <property type="entry name" value="TFIIE_bsu_DNA-bd"/>
</dbReference>
<dbReference type="Pfam" id="PF02186">
    <property type="entry name" value="TFIIE_beta"/>
    <property type="match status" value="1"/>
</dbReference>
<dbReference type="GO" id="GO:0006367">
    <property type="term" value="P:transcription initiation at RNA polymerase II promoter"/>
    <property type="evidence" value="ECO:0007669"/>
    <property type="project" value="UniProtKB-UniRule"/>
</dbReference>
<evidence type="ECO:0000256" key="2">
    <source>
        <dbReference type="ARBA" id="ARBA00023015"/>
    </source>
</evidence>
<dbReference type="EMBL" id="JANBPY010001444">
    <property type="protein sequence ID" value="KAJ1960010.1"/>
    <property type="molecule type" value="Genomic_DNA"/>
</dbReference>
<protein>
    <recommendedName>
        <fullName evidence="7">Transcription initiation factor IIE subunit beta</fullName>
    </recommendedName>
</protein>
<reference evidence="10" key="1">
    <citation type="submission" date="2022-07" db="EMBL/GenBank/DDBJ databases">
        <title>Phylogenomic reconstructions and comparative analyses of Kickxellomycotina fungi.</title>
        <authorList>
            <person name="Reynolds N.K."/>
            <person name="Stajich J.E."/>
            <person name="Barry K."/>
            <person name="Grigoriev I.V."/>
            <person name="Crous P."/>
            <person name="Smith M.E."/>
        </authorList>
    </citation>
    <scope>NUCLEOTIDE SEQUENCE</scope>
    <source>
        <strain evidence="10">RSA 1196</strain>
    </source>
</reference>
<keyword evidence="4 7" id="KW-0804">Transcription</keyword>
<dbReference type="PIRSF" id="PIRSF016398">
    <property type="entry name" value="TFIIE-beta"/>
    <property type="match status" value="1"/>
</dbReference>
<proteinExistence type="inferred from homology"/>
<dbReference type="PANTHER" id="PTHR12716">
    <property type="entry name" value="TRANSCRIPTION INITIATION FACTOR IIE, BETA SUBUNIT"/>
    <property type="match status" value="1"/>
</dbReference>
<dbReference type="OrthoDB" id="3907302at2759"/>
<evidence type="ECO:0000256" key="3">
    <source>
        <dbReference type="ARBA" id="ARBA00023125"/>
    </source>
</evidence>
<accession>A0A9W8AP59</accession>
<evidence type="ECO:0000256" key="1">
    <source>
        <dbReference type="ARBA" id="ARBA00004123"/>
    </source>
</evidence>
<keyword evidence="3 7" id="KW-0238">DNA-binding</keyword>
<comment type="similarity">
    <text evidence="7">Belongs to the TFIIE beta subunit family.</text>
</comment>
<evidence type="ECO:0000313" key="11">
    <source>
        <dbReference type="Proteomes" id="UP001150925"/>
    </source>
</evidence>
<comment type="caution">
    <text evidence="10">The sequence shown here is derived from an EMBL/GenBank/DDBJ whole genome shotgun (WGS) entry which is preliminary data.</text>
</comment>
<feature type="domain" description="TFIIE beta" evidence="9">
    <location>
        <begin position="70"/>
        <end position="146"/>
    </location>
</feature>
<dbReference type="Pfam" id="PF22254">
    <property type="entry name" value="TFA2_E-tether"/>
    <property type="match status" value="1"/>
</dbReference>
<comment type="subunit">
    <text evidence="7">Tetramer of two alpha and two beta chains.</text>
</comment>
<keyword evidence="11" id="KW-1185">Reference proteome</keyword>
<comment type="function">
    <text evidence="6 7">Recruits TFIIH to the initiation complex and stimulates the RNA polymerase II C-terminal domain kinase and DNA-dependent ATPase activities of TFIIH. Both TFIIH and TFIIE are required for promoter clearance by RNA polymerase.</text>
</comment>
<dbReference type="InterPro" id="IPR016656">
    <property type="entry name" value="TFIIE-bsu"/>
</dbReference>
<keyword evidence="2 7" id="KW-0805">Transcription regulation</keyword>
<evidence type="ECO:0000256" key="6">
    <source>
        <dbReference type="ARBA" id="ARBA00025581"/>
    </source>
</evidence>
<dbReference type="Proteomes" id="UP001150925">
    <property type="component" value="Unassembled WGS sequence"/>
</dbReference>
<comment type="subcellular location">
    <subcellularLocation>
        <location evidence="1 7">Nucleus</location>
    </subcellularLocation>
</comment>
<name>A0A9W8AP59_9FUNG</name>
<keyword evidence="5 7" id="KW-0539">Nucleus</keyword>
<dbReference type="Pfam" id="PF18121">
    <property type="entry name" value="TFA2_Winged_2"/>
    <property type="match status" value="1"/>
</dbReference>
<evidence type="ECO:0000313" key="10">
    <source>
        <dbReference type="EMBL" id="KAJ1960010.1"/>
    </source>
</evidence>
<feature type="region of interest" description="Disordered" evidence="8">
    <location>
        <begin position="28"/>
        <end position="73"/>
    </location>
</feature>
<evidence type="ECO:0000256" key="4">
    <source>
        <dbReference type="ARBA" id="ARBA00023163"/>
    </source>
</evidence>
<organism evidence="10 11">
    <name type="scientific">Dispira parvispora</name>
    <dbReference type="NCBI Taxonomy" id="1520584"/>
    <lineage>
        <taxon>Eukaryota</taxon>
        <taxon>Fungi</taxon>
        <taxon>Fungi incertae sedis</taxon>
        <taxon>Zoopagomycota</taxon>
        <taxon>Kickxellomycotina</taxon>
        <taxon>Dimargaritomycetes</taxon>
        <taxon>Dimargaritales</taxon>
        <taxon>Dimargaritaceae</taxon>
        <taxon>Dispira</taxon>
    </lineage>
</organism>
<evidence type="ECO:0000256" key="5">
    <source>
        <dbReference type="ARBA" id="ARBA00023242"/>
    </source>
</evidence>
<dbReference type="GO" id="GO:0003677">
    <property type="term" value="F:DNA binding"/>
    <property type="evidence" value="ECO:0007669"/>
    <property type="project" value="UniProtKB-UniRule"/>
</dbReference>
<evidence type="ECO:0000256" key="8">
    <source>
        <dbReference type="SAM" id="MobiDB-lite"/>
    </source>
</evidence>
<gene>
    <name evidence="10" type="primary">tfa2</name>
    <name evidence="10" type="ORF">IWQ62_004391</name>
</gene>
<dbReference type="GO" id="GO:0005673">
    <property type="term" value="C:transcription factor TFIIE complex"/>
    <property type="evidence" value="ECO:0007669"/>
    <property type="project" value="UniProtKB-UniRule"/>
</dbReference>
<dbReference type="InterPro" id="IPR040501">
    <property type="entry name" value="TFA2_Winged_2"/>
</dbReference>